<evidence type="ECO:0000313" key="2">
    <source>
        <dbReference type="Proteomes" id="UP001497482"/>
    </source>
</evidence>
<organism evidence="1 2">
    <name type="scientific">Knipowitschia caucasica</name>
    <name type="common">Caucasian dwarf goby</name>
    <name type="synonym">Pomatoschistus caucasicus</name>
    <dbReference type="NCBI Taxonomy" id="637954"/>
    <lineage>
        <taxon>Eukaryota</taxon>
        <taxon>Metazoa</taxon>
        <taxon>Chordata</taxon>
        <taxon>Craniata</taxon>
        <taxon>Vertebrata</taxon>
        <taxon>Euteleostomi</taxon>
        <taxon>Actinopterygii</taxon>
        <taxon>Neopterygii</taxon>
        <taxon>Teleostei</taxon>
        <taxon>Neoteleostei</taxon>
        <taxon>Acanthomorphata</taxon>
        <taxon>Gobiaria</taxon>
        <taxon>Gobiiformes</taxon>
        <taxon>Gobioidei</taxon>
        <taxon>Gobiidae</taxon>
        <taxon>Gobiinae</taxon>
        <taxon>Knipowitschia</taxon>
    </lineage>
</organism>
<evidence type="ECO:0000313" key="1">
    <source>
        <dbReference type="EMBL" id="CAL1569802.1"/>
    </source>
</evidence>
<name>A0AAV2J1P6_KNICA</name>
<reference evidence="1 2" key="1">
    <citation type="submission" date="2024-04" db="EMBL/GenBank/DDBJ databases">
        <authorList>
            <person name="Waldvogel A.-M."/>
            <person name="Schoenle A."/>
        </authorList>
    </citation>
    <scope>NUCLEOTIDE SEQUENCE [LARGE SCALE GENOMIC DNA]</scope>
</reference>
<dbReference type="AlphaFoldDB" id="A0AAV2J1P6"/>
<sequence>MWIDGVESTAGAVEVMRMVGWTGWLLMRSGNGSAGECGPCALRSEGPCDIHMRARGESEERGRAQTVAQLRTVAQAMFNCG</sequence>
<keyword evidence="2" id="KW-1185">Reference proteome</keyword>
<proteinExistence type="predicted"/>
<dbReference type="Proteomes" id="UP001497482">
    <property type="component" value="Chromosome 1"/>
</dbReference>
<gene>
    <name evidence="1" type="ORF">KC01_LOCUS2177</name>
</gene>
<protein>
    <submittedName>
        <fullName evidence="1">Uncharacterized protein</fullName>
    </submittedName>
</protein>
<accession>A0AAV2J1P6</accession>
<dbReference type="EMBL" id="OZ035823">
    <property type="protein sequence ID" value="CAL1569802.1"/>
    <property type="molecule type" value="Genomic_DNA"/>
</dbReference>